<feature type="compositionally biased region" description="Low complexity" evidence="2">
    <location>
        <begin position="33"/>
        <end position="49"/>
    </location>
</feature>
<keyword evidence="4" id="KW-1185">Reference proteome</keyword>
<dbReference type="EMBL" id="JAGFBS010000043">
    <property type="protein sequence ID" value="KAG6370865.1"/>
    <property type="molecule type" value="Genomic_DNA"/>
</dbReference>
<gene>
    <name evidence="3" type="ORF">JVT61DRAFT_10887</name>
</gene>
<dbReference type="AlphaFoldDB" id="A0A8I3A5V1"/>
<evidence type="ECO:0000313" key="4">
    <source>
        <dbReference type="Proteomes" id="UP000683000"/>
    </source>
</evidence>
<evidence type="ECO:0000256" key="1">
    <source>
        <dbReference type="SAM" id="Coils"/>
    </source>
</evidence>
<accession>A0A8I3A5V1</accession>
<feature type="coiled-coil region" evidence="1">
    <location>
        <begin position="91"/>
        <end position="118"/>
    </location>
</feature>
<feature type="region of interest" description="Disordered" evidence="2">
    <location>
        <begin position="1"/>
        <end position="55"/>
    </location>
</feature>
<proteinExistence type="predicted"/>
<protein>
    <submittedName>
        <fullName evidence="3">Uncharacterized protein</fullName>
    </submittedName>
</protein>
<reference evidence="3" key="1">
    <citation type="submission" date="2021-03" db="EMBL/GenBank/DDBJ databases">
        <title>Evolutionary innovations through gain and loss of genes in the ectomycorrhizal Boletales.</title>
        <authorList>
            <person name="Wu G."/>
            <person name="Miyauchi S."/>
            <person name="Morin E."/>
            <person name="Yang Z.-L."/>
            <person name="Xu J."/>
            <person name="Martin F.M."/>
        </authorList>
    </citation>
    <scope>NUCLEOTIDE SEQUENCE</scope>
    <source>
        <strain evidence="3">BR01</strain>
    </source>
</reference>
<evidence type="ECO:0000256" key="2">
    <source>
        <dbReference type="SAM" id="MobiDB-lite"/>
    </source>
</evidence>
<sequence>MQEDQISVVLPEHGDEEFPPHLPLVKQPERSVDPVSSSPSSESTSSRGRSPGRHQREAFEANIIRSYQMQFTLPSSRQQKVQTWHNAILRKRELILQLLQTQKAIEDVENEAAQYLTRDTITRIYQKHFNLHSDDTHDEMFISMISRLRVNGSYPA</sequence>
<dbReference type="Proteomes" id="UP000683000">
    <property type="component" value="Unassembled WGS sequence"/>
</dbReference>
<comment type="caution">
    <text evidence="3">The sequence shown here is derived from an EMBL/GenBank/DDBJ whole genome shotgun (WGS) entry which is preliminary data.</text>
</comment>
<organism evidence="3 4">
    <name type="scientific">Boletus reticuloceps</name>
    <dbReference type="NCBI Taxonomy" id="495285"/>
    <lineage>
        <taxon>Eukaryota</taxon>
        <taxon>Fungi</taxon>
        <taxon>Dikarya</taxon>
        <taxon>Basidiomycota</taxon>
        <taxon>Agaricomycotina</taxon>
        <taxon>Agaricomycetes</taxon>
        <taxon>Agaricomycetidae</taxon>
        <taxon>Boletales</taxon>
        <taxon>Boletineae</taxon>
        <taxon>Boletaceae</taxon>
        <taxon>Boletoideae</taxon>
        <taxon>Boletus</taxon>
    </lineage>
</organism>
<name>A0A8I3A5V1_9AGAM</name>
<keyword evidence="1" id="KW-0175">Coiled coil</keyword>
<evidence type="ECO:0000313" key="3">
    <source>
        <dbReference type="EMBL" id="KAG6370865.1"/>
    </source>
</evidence>